<dbReference type="EMBL" id="BAABRL010000021">
    <property type="protein sequence ID" value="GAA5497640.1"/>
    <property type="molecule type" value="Genomic_DNA"/>
</dbReference>
<keyword evidence="1" id="KW-0732">Signal</keyword>
<dbReference type="Proteomes" id="UP001424741">
    <property type="component" value="Unassembled WGS sequence"/>
</dbReference>
<accession>A0ABP9V4T5</accession>
<evidence type="ECO:0000256" key="1">
    <source>
        <dbReference type="SAM" id="SignalP"/>
    </source>
</evidence>
<reference evidence="2 3" key="1">
    <citation type="submission" date="2024-02" db="EMBL/GenBank/DDBJ databases">
        <title>Rubritalea halochordaticola NBRC 107102.</title>
        <authorList>
            <person name="Ichikawa N."/>
            <person name="Katano-Makiyama Y."/>
            <person name="Hidaka K."/>
        </authorList>
    </citation>
    <scope>NUCLEOTIDE SEQUENCE [LARGE SCALE GENOMIC DNA]</scope>
    <source>
        <strain evidence="2 3">NBRC 107102</strain>
    </source>
</reference>
<dbReference type="PROSITE" id="PS51257">
    <property type="entry name" value="PROKAR_LIPOPROTEIN"/>
    <property type="match status" value="1"/>
</dbReference>
<feature type="chain" id="PRO_5045039147" description="Lipocalin-like domain-containing protein" evidence="1">
    <location>
        <begin position="25"/>
        <end position="175"/>
    </location>
</feature>
<comment type="caution">
    <text evidence="2">The sequence shown here is derived from an EMBL/GenBank/DDBJ whole genome shotgun (WGS) entry which is preliminary data.</text>
</comment>
<gene>
    <name evidence="2" type="ORF">Rhal01_03836</name>
</gene>
<organism evidence="2 3">
    <name type="scientific">Rubritalea halochordaticola</name>
    <dbReference type="NCBI Taxonomy" id="714537"/>
    <lineage>
        <taxon>Bacteria</taxon>
        <taxon>Pseudomonadati</taxon>
        <taxon>Verrucomicrobiota</taxon>
        <taxon>Verrucomicrobiia</taxon>
        <taxon>Verrucomicrobiales</taxon>
        <taxon>Rubritaleaceae</taxon>
        <taxon>Rubritalea</taxon>
    </lineage>
</organism>
<keyword evidence="3" id="KW-1185">Reference proteome</keyword>
<sequence>MKIIPLILSALVSLSGLLVSCDRATESEVAQQSRQEEDPHSVSSMVGTWTLYPFTSEASAMGKITIGNDGAYTITTNKRTETGTLSKRPCDKETLAEIGMDRENLTGMITFKTEEKSIEGVWFYDEDSIVIERGAIKDGFINDEGELVVFHDELILFRLTRDTREGVTPKPSSPK</sequence>
<evidence type="ECO:0000313" key="3">
    <source>
        <dbReference type="Proteomes" id="UP001424741"/>
    </source>
</evidence>
<dbReference type="RefSeq" id="WP_346190113.1">
    <property type="nucleotide sequence ID" value="NZ_BAABRL010000021.1"/>
</dbReference>
<name>A0ABP9V4T5_9BACT</name>
<feature type="signal peptide" evidence="1">
    <location>
        <begin position="1"/>
        <end position="24"/>
    </location>
</feature>
<evidence type="ECO:0000313" key="2">
    <source>
        <dbReference type="EMBL" id="GAA5497640.1"/>
    </source>
</evidence>
<protein>
    <recommendedName>
        <fullName evidence="4">Lipocalin-like domain-containing protein</fullName>
    </recommendedName>
</protein>
<proteinExistence type="predicted"/>
<evidence type="ECO:0008006" key="4">
    <source>
        <dbReference type="Google" id="ProtNLM"/>
    </source>
</evidence>